<dbReference type="PANTHER" id="PTHR23279">
    <property type="entry name" value="DEFECTIVE PROBOSCIS EXTENSION RESPONSE DPR -RELATED"/>
    <property type="match status" value="1"/>
</dbReference>
<gene>
    <name evidence="1" type="ORF">FWK35_00017350</name>
</gene>
<dbReference type="Gene3D" id="2.60.40.10">
    <property type="entry name" value="Immunoglobulins"/>
    <property type="match status" value="1"/>
</dbReference>
<keyword evidence="2" id="KW-1185">Reference proteome</keyword>
<dbReference type="GO" id="GO:0050808">
    <property type="term" value="P:synapse organization"/>
    <property type="evidence" value="ECO:0007669"/>
    <property type="project" value="TreeGrafter"/>
</dbReference>
<dbReference type="PANTHER" id="PTHR23279:SF36">
    <property type="entry name" value="DEFECTIVE PROBOSCIS EXTENSION RESPONSE 9, ISOFORM A"/>
    <property type="match status" value="1"/>
</dbReference>
<accession>A0A6G0YPB7</accession>
<comment type="caution">
    <text evidence="1">The sequence shown here is derived from an EMBL/GenBank/DDBJ whole genome shotgun (WGS) entry which is preliminary data.</text>
</comment>
<dbReference type="Proteomes" id="UP000478052">
    <property type="component" value="Unassembled WGS sequence"/>
</dbReference>
<reference evidence="1 2" key="1">
    <citation type="submission" date="2019-08" db="EMBL/GenBank/DDBJ databases">
        <title>Whole genome of Aphis craccivora.</title>
        <authorList>
            <person name="Voronova N.V."/>
            <person name="Shulinski R.S."/>
            <person name="Bandarenka Y.V."/>
            <person name="Zhorov D.G."/>
            <person name="Warner D."/>
        </authorList>
    </citation>
    <scope>NUCLEOTIDE SEQUENCE [LARGE SCALE GENOMIC DNA]</scope>
    <source>
        <strain evidence="1">180601</strain>
        <tissue evidence="1">Whole Body</tissue>
    </source>
</reference>
<dbReference type="InterPro" id="IPR037448">
    <property type="entry name" value="Zig-8"/>
</dbReference>
<dbReference type="AlphaFoldDB" id="A0A6G0YPB7"/>
<dbReference type="EMBL" id="VUJU01003031">
    <property type="protein sequence ID" value="KAF0759330.1"/>
    <property type="molecule type" value="Genomic_DNA"/>
</dbReference>
<protein>
    <submittedName>
        <fullName evidence="1">Zwei Ig domain protein zig-8-like</fullName>
    </submittedName>
</protein>
<dbReference type="OrthoDB" id="6365338at2759"/>
<dbReference type="SUPFAM" id="SSF48726">
    <property type="entry name" value="Immunoglobulin"/>
    <property type="match status" value="1"/>
</dbReference>
<sequence>MTILLVCPQIISYDSPRGGVNVVTEKGTVTTSHLLIQEARVEDNGRYQCNPSNSQAKSINVHVLNGEYPAAMQHGGQAHQRTTHMYCLIFFACMLLHLCTHTRARGREPPSAIDPVPTISMWVATDENKCRQTPFERESTRVWVMWAKK</sequence>
<organism evidence="1 2">
    <name type="scientific">Aphis craccivora</name>
    <name type="common">Cowpea aphid</name>
    <dbReference type="NCBI Taxonomy" id="307492"/>
    <lineage>
        <taxon>Eukaryota</taxon>
        <taxon>Metazoa</taxon>
        <taxon>Ecdysozoa</taxon>
        <taxon>Arthropoda</taxon>
        <taxon>Hexapoda</taxon>
        <taxon>Insecta</taxon>
        <taxon>Pterygota</taxon>
        <taxon>Neoptera</taxon>
        <taxon>Paraneoptera</taxon>
        <taxon>Hemiptera</taxon>
        <taxon>Sternorrhyncha</taxon>
        <taxon>Aphidomorpha</taxon>
        <taxon>Aphidoidea</taxon>
        <taxon>Aphididae</taxon>
        <taxon>Aphidini</taxon>
        <taxon>Aphis</taxon>
        <taxon>Aphis</taxon>
    </lineage>
</organism>
<evidence type="ECO:0000313" key="2">
    <source>
        <dbReference type="Proteomes" id="UP000478052"/>
    </source>
</evidence>
<name>A0A6G0YPB7_APHCR</name>
<proteinExistence type="predicted"/>
<evidence type="ECO:0000313" key="1">
    <source>
        <dbReference type="EMBL" id="KAF0759330.1"/>
    </source>
</evidence>
<dbReference type="InterPro" id="IPR036179">
    <property type="entry name" value="Ig-like_dom_sf"/>
</dbReference>
<dbReference type="GO" id="GO:0032589">
    <property type="term" value="C:neuron projection membrane"/>
    <property type="evidence" value="ECO:0007669"/>
    <property type="project" value="TreeGrafter"/>
</dbReference>
<dbReference type="InterPro" id="IPR013783">
    <property type="entry name" value="Ig-like_fold"/>
</dbReference>